<evidence type="ECO:0000256" key="21">
    <source>
        <dbReference type="ARBA" id="ARBA00066032"/>
    </source>
</evidence>
<keyword evidence="25" id="KW-1185">Reference proteome</keyword>
<evidence type="ECO:0000256" key="12">
    <source>
        <dbReference type="ARBA" id="ARBA00022837"/>
    </source>
</evidence>
<dbReference type="FunFam" id="1.10.150.670:FF:000007">
    <property type="entry name" value="Crossover junction endonuclease EME1B"/>
    <property type="match status" value="1"/>
</dbReference>
<sequence length="530" mass="59922">MSQPVTLEILSDDEDDEQQSKPSNFKKRNPNPNQQQLGPHNIVILDDDPTPKKPNPSLTSTPSFVPETPMSSSLFKSDASFVKCSTRVSEDKFSGIRGFICLESDNEFEGSCEKENSEVSDCMAADYGLVMNKSFASSSNADPHWTGSLAQVVHDIPMHHEHSSGDPVPQACNDHEKNFTMEQLGNSLKQKDTILNGNLGKMNRNDEVKTRKRKTNEDKIRLAEEKKLKKEEEKLQKQASKAEALKMKNLQKKQQKWEKGKSAETSIVAHIDAKVAELGMIGGTVLSRLAEKGVKIHVTSNPIEKSILWKMEVPEEIFKLSSKGPEVPYVLLVCDAEEFCNSIISGCLLDHVCSIRSRHPSYTICYLVNRLMAYINKKEQAQFKNSSSSWRRPPVEEVGYLKKMFKKKLTRLSVNANGSFVPKEFVDKSLIKKSVWLKALVAIPKVQPRFAVAIWKNYPTMRSLLKIYMDPSKTLYEKESLLKDLRTEGLLGEENRRVGEVCSKRVYRILMAQNGNIKTDEVEDGADFFR</sequence>
<evidence type="ECO:0000256" key="11">
    <source>
        <dbReference type="ARBA" id="ARBA00022801"/>
    </source>
</evidence>
<feature type="compositionally biased region" description="Basic and acidic residues" evidence="22">
    <location>
        <begin position="203"/>
        <end position="219"/>
    </location>
</feature>
<dbReference type="GO" id="GO:0006310">
    <property type="term" value="P:DNA recombination"/>
    <property type="evidence" value="ECO:0007669"/>
    <property type="project" value="UniProtKB-KW"/>
</dbReference>
<comment type="subunit">
    <text evidence="21">Forms a heterodimer with MUS81.</text>
</comment>
<dbReference type="GO" id="GO:0006281">
    <property type="term" value="P:DNA repair"/>
    <property type="evidence" value="ECO:0007669"/>
    <property type="project" value="UniProtKB-KW"/>
</dbReference>
<dbReference type="EMBL" id="JACGCM010001252">
    <property type="protein sequence ID" value="KAF6157840.1"/>
    <property type="molecule type" value="Genomic_DNA"/>
</dbReference>
<evidence type="ECO:0000256" key="10">
    <source>
        <dbReference type="ARBA" id="ARBA00022776"/>
    </source>
</evidence>
<comment type="caution">
    <text evidence="24">The sequence shown here is derived from an EMBL/GenBank/DDBJ whole genome shotgun (WGS) entry which is preliminary data.</text>
</comment>
<keyword evidence="12" id="KW-0106">Calcium</keyword>
<dbReference type="Gene3D" id="1.10.150.670">
    <property type="entry name" value="Crossover junction endonuclease EME1, DNA-binding domain"/>
    <property type="match status" value="1"/>
</dbReference>
<keyword evidence="15" id="KW-0233">DNA recombination</keyword>
<evidence type="ECO:0000256" key="22">
    <source>
        <dbReference type="SAM" id="MobiDB-lite"/>
    </source>
</evidence>
<keyword evidence="16" id="KW-0234">DNA repair</keyword>
<dbReference type="GO" id="GO:0016787">
    <property type="term" value="F:hydrolase activity"/>
    <property type="evidence" value="ECO:0007669"/>
    <property type="project" value="UniProtKB-KW"/>
</dbReference>
<keyword evidence="13" id="KW-0460">Magnesium</keyword>
<evidence type="ECO:0000313" key="24">
    <source>
        <dbReference type="EMBL" id="KAF6157840.1"/>
    </source>
</evidence>
<keyword evidence="17" id="KW-0539">Nucleus</keyword>
<evidence type="ECO:0000256" key="17">
    <source>
        <dbReference type="ARBA" id="ARBA00023242"/>
    </source>
</evidence>
<dbReference type="OrthoDB" id="343092at2759"/>
<evidence type="ECO:0000256" key="2">
    <source>
        <dbReference type="ARBA" id="ARBA00001946"/>
    </source>
</evidence>
<feature type="region of interest" description="Disordered" evidence="22">
    <location>
        <begin position="196"/>
        <end position="219"/>
    </location>
</feature>
<evidence type="ECO:0000256" key="16">
    <source>
        <dbReference type="ARBA" id="ARBA00023204"/>
    </source>
</evidence>
<feature type="compositionally biased region" description="Polar residues" evidence="22">
    <location>
        <begin position="56"/>
        <end position="70"/>
    </location>
</feature>
<proteinExistence type="inferred from homology"/>
<keyword evidence="7" id="KW-0479">Metal-binding</keyword>
<evidence type="ECO:0000256" key="19">
    <source>
        <dbReference type="ARBA" id="ARBA00023306"/>
    </source>
</evidence>
<keyword evidence="8" id="KW-0255">Endonuclease</keyword>
<dbReference type="Pfam" id="PF21292">
    <property type="entry name" value="EME1-MUS81_C"/>
    <property type="match status" value="1"/>
</dbReference>
<evidence type="ECO:0000256" key="18">
    <source>
        <dbReference type="ARBA" id="ARBA00023254"/>
    </source>
</evidence>
<organism evidence="24 25">
    <name type="scientific">Kingdonia uniflora</name>
    <dbReference type="NCBI Taxonomy" id="39325"/>
    <lineage>
        <taxon>Eukaryota</taxon>
        <taxon>Viridiplantae</taxon>
        <taxon>Streptophyta</taxon>
        <taxon>Embryophyta</taxon>
        <taxon>Tracheophyta</taxon>
        <taxon>Spermatophyta</taxon>
        <taxon>Magnoliopsida</taxon>
        <taxon>Ranunculales</taxon>
        <taxon>Circaeasteraceae</taxon>
        <taxon>Kingdonia</taxon>
    </lineage>
</organism>
<keyword evidence="14" id="KW-0175">Coiled coil</keyword>
<keyword evidence="6" id="KW-0540">Nuclease</keyword>
<evidence type="ECO:0000256" key="6">
    <source>
        <dbReference type="ARBA" id="ARBA00022722"/>
    </source>
</evidence>
<evidence type="ECO:0000313" key="25">
    <source>
        <dbReference type="Proteomes" id="UP000541444"/>
    </source>
</evidence>
<evidence type="ECO:0000256" key="5">
    <source>
        <dbReference type="ARBA" id="ARBA00022618"/>
    </source>
</evidence>
<name>A0A7J7MSU6_9MAGN</name>
<evidence type="ECO:0000256" key="8">
    <source>
        <dbReference type="ARBA" id="ARBA00022759"/>
    </source>
</evidence>
<dbReference type="InterPro" id="IPR042530">
    <property type="entry name" value="EME1/EME2_C"/>
</dbReference>
<evidence type="ECO:0000256" key="9">
    <source>
        <dbReference type="ARBA" id="ARBA00022763"/>
    </source>
</evidence>
<dbReference type="GO" id="GO:0051301">
    <property type="term" value="P:cell division"/>
    <property type="evidence" value="ECO:0007669"/>
    <property type="project" value="UniProtKB-KW"/>
</dbReference>
<comment type="similarity">
    <text evidence="4">Belongs to the EME1/MMS4 family.</text>
</comment>
<protein>
    <recommendedName>
        <fullName evidence="23">ERCC4 domain-containing protein</fullName>
    </recommendedName>
</protein>
<dbReference type="GO" id="GO:0004519">
    <property type="term" value="F:endonuclease activity"/>
    <property type="evidence" value="ECO:0007669"/>
    <property type="project" value="UniProtKB-KW"/>
</dbReference>
<dbReference type="PANTHER" id="PTHR21077">
    <property type="entry name" value="EME1 PROTEIN"/>
    <property type="match status" value="1"/>
</dbReference>
<evidence type="ECO:0000256" key="14">
    <source>
        <dbReference type="ARBA" id="ARBA00023054"/>
    </source>
</evidence>
<comment type="subcellular location">
    <subcellularLocation>
        <location evidence="3">Nucleus</location>
    </subcellularLocation>
</comment>
<keyword evidence="10" id="KW-0498">Mitosis</keyword>
<evidence type="ECO:0000256" key="7">
    <source>
        <dbReference type="ARBA" id="ARBA00022723"/>
    </source>
</evidence>
<evidence type="ECO:0000256" key="3">
    <source>
        <dbReference type="ARBA" id="ARBA00004123"/>
    </source>
</evidence>
<comment type="cofactor">
    <cofactor evidence="2">
        <name>Mg(2+)</name>
        <dbReference type="ChEBI" id="CHEBI:18420"/>
    </cofactor>
</comment>
<dbReference type="InterPro" id="IPR006166">
    <property type="entry name" value="ERCC4_domain"/>
</dbReference>
<evidence type="ECO:0000256" key="13">
    <source>
        <dbReference type="ARBA" id="ARBA00022842"/>
    </source>
</evidence>
<dbReference type="InterPro" id="IPR033310">
    <property type="entry name" value="Mms4/EME1/EME2"/>
</dbReference>
<keyword evidence="11" id="KW-0378">Hydrolase</keyword>
<keyword evidence="18" id="KW-0469">Meiosis</keyword>
<feature type="region of interest" description="Disordered" evidence="22">
    <location>
        <begin position="1"/>
        <end position="70"/>
    </location>
</feature>
<feature type="domain" description="ERCC4" evidence="23">
    <location>
        <begin position="286"/>
        <end position="414"/>
    </location>
</feature>
<keyword evidence="9" id="KW-0227">DNA damage</keyword>
<dbReference type="GO" id="GO:0048476">
    <property type="term" value="C:Holliday junction resolvase complex"/>
    <property type="evidence" value="ECO:0007669"/>
    <property type="project" value="InterPro"/>
</dbReference>
<gene>
    <name evidence="24" type="ORF">GIB67_003740</name>
</gene>
<keyword evidence="19" id="KW-0131">Cell cycle</keyword>
<comment type="cofactor">
    <cofactor evidence="1">
        <name>Ca(2+)</name>
        <dbReference type="ChEBI" id="CHEBI:29108"/>
    </cofactor>
</comment>
<accession>A0A7J7MSU6</accession>
<dbReference type="Proteomes" id="UP000541444">
    <property type="component" value="Unassembled WGS sequence"/>
</dbReference>
<dbReference type="Pfam" id="PF02732">
    <property type="entry name" value="ERCC4"/>
    <property type="match status" value="1"/>
</dbReference>
<dbReference type="AlphaFoldDB" id="A0A7J7MSU6"/>
<evidence type="ECO:0000256" key="4">
    <source>
        <dbReference type="ARBA" id="ARBA00005313"/>
    </source>
</evidence>
<dbReference type="GO" id="GO:0051321">
    <property type="term" value="P:meiotic cell cycle"/>
    <property type="evidence" value="ECO:0007669"/>
    <property type="project" value="UniProtKB-KW"/>
</dbReference>
<keyword evidence="5" id="KW-0132">Cell division</keyword>
<dbReference type="GO" id="GO:0005634">
    <property type="term" value="C:nucleus"/>
    <property type="evidence" value="ECO:0007669"/>
    <property type="project" value="UniProtKB-SubCell"/>
</dbReference>
<comment type="function">
    <text evidence="20">Interacts with MUS81 to form a DNA structure-specific endonuclease with substrate preference for branched DNA structures with a 5'-end at the branch nick. Typical substrates include 3'-flap structures, D-loops, replication forks, nicked Holliday junctions and also intact Holliday junctions with a reduced efficiency. May be required in mitosis for the processing of stalled or collapsed replication fork intermediates. Plays a role in DNA repair and in genotoxic stress-induced homologous recombination (HR) in somatic cells. Mediates a subset of meiotic recombination events that are insensitive to crossover interference.</text>
</comment>
<evidence type="ECO:0000256" key="20">
    <source>
        <dbReference type="ARBA" id="ARBA00059712"/>
    </source>
</evidence>
<reference evidence="24 25" key="1">
    <citation type="journal article" date="2020" name="IScience">
        <title>Genome Sequencing of the Endangered Kingdonia uniflora (Circaeasteraceae, Ranunculales) Reveals Potential Mechanisms of Evolutionary Specialization.</title>
        <authorList>
            <person name="Sun Y."/>
            <person name="Deng T."/>
            <person name="Zhang A."/>
            <person name="Moore M.J."/>
            <person name="Landis J.B."/>
            <person name="Lin N."/>
            <person name="Zhang H."/>
            <person name="Zhang X."/>
            <person name="Huang J."/>
            <person name="Zhang X."/>
            <person name="Sun H."/>
            <person name="Wang H."/>
        </authorList>
    </citation>
    <scope>NUCLEOTIDE SEQUENCE [LARGE SCALE GENOMIC DNA]</scope>
    <source>
        <strain evidence="24">TB1705</strain>
        <tissue evidence="24">Leaf</tissue>
    </source>
</reference>
<dbReference type="GO" id="GO:0046872">
    <property type="term" value="F:metal ion binding"/>
    <property type="evidence" value="ECO:0007669"/>
    <property type="project" value="UniProtKB-KW"/>
</dbReference>
<evidence type="ECO:0000256" key="15">
    <source>
        <dbReference type="ARBA" id="ARBA00023172"/>
    </source>
</evidence>
<evidence type="ECO:0000256" key="1">
    <source>
        <dbReference type="ARBA" id="ARBA00001913"/>
    </source>
</evidence>
<dbReference type="Gene3D" id="3.40.50.10130">
    <property type="match status" value="1"/>
</dbReference>
<dbReference type="PANTHER" id="PTHR21077:SF5">
    <property type="entry name" value="CROSSOVER JUNCTION ENDONUCLEASE MMS4"/>
    <property type="match status" value="1"/>
</dbReference>
<dbReference type="GO" id="GO:0003677">
    <property type="term" value="F:DNA binding"/>
    <property type="evidence" value="ECO:0007669"/>
    <property type="project" value="InterPro"/>
</dbReference>
<evidence type="ECO:0000259" key="23">
    <source>
        <dbReference type="Pfam" id="PF02732"/>
    </source>
</evidence>